<accession>A0A8H4M2Q3</accession>
<dbReference type="FunFam" id="3.30.559.30:FF:000003">
    <property type="entry name" value="Nonribosomal peptide synthase SidD"/>
    <property type="match status" value="2"/>
</dbReference>
<dbReference type="PROSITE" id="PS00012">
    <property type="entry name" value="PHOSPHOPANTETHEINE"/>
    <property type="match status" value="3"/>
</dbReference>
<dbReference type="SUPFAM" id="SSF52777">
    <property type="entry name" value="CoA-dependent acyltransferases"/>
    <property type="match status" value="10"/>
</dbReference>
<dbReference type="CDD" id="cd19534">
    <property type="entry name" value="E_NRPS"/>
    <property type="match status" value="1"/>
</dbReference>
<dbReference type="GO" id="GO:0031177">
    <property type="term" value="F:phosphopantetheine binding"/>
    <property type="evidence" value="ECO:0007669"/>
    <property type="project" value="InterPro"/>
</dbReference>
<dbReference type="FunFam" id="3.30.300.30:FF:000015">
    <property type="entry name" value="Nonribosomal peptide synthase SidD"/>
    <property type="match status" value="4"/>
</dbReference>
<dbReference type="FunFam" id="3.30.559.30:FF:000002">
    <property type="entry name" value="Nonribosomal peptide synthase Pes1"/>
    <property type="match status" value="1"/>
</dbReference>
<gene>
    <name evidence="8" type="ORF">CNMCM6805_005080</name>
</gene>
<feature type="domain" description="Carrier" evidence="7">
    <location>
        <begin position="2980"/>
        <end position="3056"/>
    </location>
</feature>
<dbReference type="Gene3D" id="1.10.1200.10">
    <property type="entry name" value="ACP-like"/>
    <property type="match status" value="4"/>
</dbReference>
<keyword evidence="4" id="KW-0677">Repeat</keyword>
<dbReference type="InterPro" id="IPR001242">
    <property type="entry name" value="Condensation_dom"/>
</dbReference>
<dbReference type="Pfam" id="PF00668">
    <property type="entry name" value="Condensation"/>
    <property type="match status" value="5"/>
</dbReference>
<dbReference type="InterPro" id="IPR045851">
    <property type="entry name" value="AMP-bd_C_sf"/>
</dbReference>
<dbReference type="PANTHER" id="PTHR45527:SF16">
    <property type="entry name" value="NONRIBOSOMAL PEPTIDE SYNTHASE ATNA-RELATED"/>
    <property type="match status" value="1"/>
</dbReference>
<dbReference type="InterPro" id="IPR006162">
    <property type="entry name" value="Ppantetheine_attach_site"/>
</dbReference>
<dbReference type="FunFam" id="3.40.50.12780:FF:000014">
    <property type="entry name" value="Nonribosomal peptide synthetase 1"/>
    <property type="match status" value="1"/>
</dbReference>
<evidence type="ECO:0000256" key="6">
    <source>
        <dbReference type="SAM" id="MobiDB-lite"/>
    </source>
</evidence>
<dbReference type="GO" id="GO:0016874">
    <property type="term" value="F:ligase activity"/>
    <property type="evidence" value="ECO:0007669"/>
    <property type="project" value="UniProtKB-KW"/>
</dbReference>
<comment type="similarity">
    <text evidence="5">Belongs to the NRP synthetase family.</text>
</comment>
<dbReference type="Pfam" id="PF00550">
    <property type="entry name" value="PP-binding"/>
    <property type="match status" value="4"/>
</dbReference>
<evidence type="ECO:0000313" key="8">
    <source>
        <dbReference type="EMBL" id="KAF4226126.1"/>
    </source>
</evidence>
<dbReference type="GO" id="GO:0044550">
    <property type="term" value="P:secondary metabolite biosynthetic process"/>
    <property type="evidence" value="ECO:0007669"/>
    <property type="project" value="TreeGrafter"/>
</dbReference>
<dbReference type="Proteomes" id="UP000653565">
    <property type="component" value="Unassembled WGS sequence"/>
</dbReference>
<feature type="domain" description="Carrier" evidence="7">
    <location>
        <begin position="773"/>
        <end position="849"/>
    </location>
</feature>
<dbReference type="FunFam" id="3.30.559.10:FF:000016">
    <property type="entry name" value="Nonribosomal peptide synthase Pes1"/>
    <property type="match status" value="1"/>
</dbReference>
<evidence type="ECO:0000256" key="1">
    <source>
        <dbReference type="ARBA" id="ARBA00022450"/>
    </source>
</evidence>
<evidence type="ECO:0000256" key="5">
    <source>
        <dbReference type="ARBA" id="ARBA00029454"/>
    </source>
</evidence>
<organism evidence="8 9">
    <name type="scientific">Aspergillus fumigatiaffinis</name>
    <dbReference type="NCBI Taxonomy" id="340414"/>
    <lineage>
        <taxon>Eukaryota</taxon>
        <taxon>Fungi</taxon>
        <taxon>Dikarya</taxon>
        <taxon>Ascomycota</taxon>
        <taxon>Pezizomycotina</taxon>
        <taxon>Eurotiomycetes</taxon>
        <taxon>Eurotiomycetidae</taxon>
        <taxon>Eurotiales</taxon>
        <taxon>Aspergillaceae</taxon>
        <taxon>Aspergillus</taxon>
        <taxon>Aspergillus subgen. Fumigati</taxon>
    </lineage>
</organism>
<protein>
    <recommendedName>
        <fullName evidence="7">Carrier domain-containing protein</fullName>
    </recommendedName>
</protein>
<dbReference type="GO" id="GO:0043041">
    <property type="term" value="P:amino acid activation for nonribosomal peptide biosynthetic process"/>
    <property type="evidence" value="ECO:0007669"/>
    <property type="project" value="TreeGrafter"/>
</dbReference>
<evidence type="ECO:0000313" key="9">
    <source>
        <dbReference type="Proteomes" id="UP000653565"/>
    </source>
</evidence>
<dbReference type="GO" id="GO:0005737">
    <property type="term" value="C:cytoplasm"/>
    <property type="evidence" value="ECO:0007669"/>
    <property type="project" value="TreeGrafter"/>
</dbReference>
<dbReference type="Gene3D" id="3.30.300.30">
    <property type="match status" value="4"/>
</dbReference>
<dbReference type="InterPro" id="IPR009081">
    <property type="entry name" value="PP-bd_ACP"/>
</dbReference>
<dbReference type="PROSITE" id="PS00455">
    <property type="entry name" value="AMP_BINDING"/>
    <property type="match status" value="2"/>
</dbReference>
<dbReference type="PANTHER" id="PTHR45527">
    <property type="entry name" value="NONRIBOSOMAL PEPTIDE SYNTHETASE"/>
    <property type="match status" value="1"/>
</dbReference>
<dbReference type="FunFam" id="1.10.1200.10:FF:000005">
    <property type="entry name" value="Nonribosomal peptide synthetase 1"/>
    <property type="match status" value="1"/>
</dbReference>
<keyword evidence="1" id="KW-0596">Phosphopantetheine</keyword>
<dbReference type="Gene3D" id="3.30.559.10">
    <property type="entry name" value="Chloramphenicol acetyltransferase-like domain"/>
    <property type="match status" value="5"/>
</dbReference>
<dbReference type="Pfam" id="PF00501">
    <property type="entry name" value="AMP-binding"/>
    <property type="match status" value="4"/>
</dbReference>
<dbReference type="SMART" id="SM00823">
    <property type="entry name" value="PKS_PP"/>
    <property type="match status" value="3"/>
</dbReference>
<feature type="region of interest" description="Disordered" evidence="6">
    <location>
        <begin position="1"/>
        <end position="20"/>
    </location>
</feature>
<dbReference type="Gene3D" id="3.40.50.12780">
    <property type="entry name" value="N-terminal domain of ligase-like"/>
    <property type="match status" value="4"/>
</dbReference>
<dbReference type="Gene3D" id="3.30.559.30">
    <property type="entry name" value="Nonribosomal peptide synthetase, condensation domain"/>
    <property type="match status" value="5"/>
</dbReference>
<dbReference type="NCBIfam" id="NF003417">
    <property type="entry name" value="PRK04813.1"/>
    <property type="match status" value="4"/>
</dbReference>
<evidence type="ECO:0000256" key="2">
    <source>
        <dbReference type="ARBA" id="ARBA00022553"/>
    </source>
</evidence>
<dbReference type="NCBIfam" id="TIGR01733">
    <property type="entry name" value="AA-adenyl-dom"/>
    <property type="match status" value="3"/>
</dbReference>
<proteinExistence type="inferred from homology"/>
<dbReference type="CDD" id="cd05918">
    <property type="entry name" value="A_NRPS_SidN3_like"/>
    <property type="match status" value="4"/>
</dbReference>
<feature type="domain" description="Carrier" evidence="7">
    <location>
        <begin position="1874"/>
        <end position="1951"/>
    </location>
</feature>
<sequence length="5065" mass="554940">MDTTKRKHQGLFPVLNDGGGREPSVTVNEISSEARERAIAYTARRGYGIVHFIRAVWSIVLQQFLETDLVCFVFFDHSGVQVCEVPVSREESIPNLLGRIAGIQPLPSALCEETEMNTGLLIADTSLEVNPTAVLGTFRRIQKDNQSCDCLLVLEGERPHRLVLVATTALLSSDQATAVASTVSQVMVEMSAEDNSSRTVGDLSLLSEHNQQCLVRWNNSQAPPTNTDSSILDTIRAKALSQPEATAIHSPDVTMTYHELDTISNKLAVHLRLLGVRPDILVPFLFQRCHWVVVVQLAVLKAGGAFVPLEPAHPNARLAEITKRTNCGFLLTSDANADRAALLAEKVVCVNHSLMSSLPTDFATYRLVPLSSPSSPAYVLFTSGSTGQPKGCVVDCWAMAQIPNQAVVQSMGLSSSTRVLQFASYTFAISIFEIYYALSSGATICMPTDHDRINNLATVMDEMKITWACMTPSLLRTLDPENSPATLKRVFLGGEPMIKGEFEAWAAIVDLVYVYGASEVSGAIGFTDHQCAGNEIAYRAFPGMRFWIADALDHHRLAPVGVTGELILEGPALAQRYLDDVQSTLTAFIDPPVWRQSSGLPAVGAAARMYKTGDLFRYAHDGSVIHVGRKGTQVKIRGKRLDLGEVEFHVSKCCPDVARVIAETAAPLDANGVPALVLFLYSADDAGERNGETSQTLFAAASERFQSIVQSTQNKLEHTLPDHMLPSFYLPLASIPMTVTGKVDRRALRESVEKCTRRELEAYQPTGIVELVPPETVLEKVLHAVFAQVLRIDGATFGVHHSFIRLGGDSLAAMRAVGLLATSGYNVSVADILGQPTVSELAQYLTNTQRPQRASAAASSPPPFSLLAGGHDETIASAAQQCGMSISAIEDCYPCTALQQGLMISTMRVPGRYIARCVVDLARGLDLERLKAAWQQTVDANVILRTRIVRRASGDLIQAVLGKQVSAIQWQSYPSVGAYKMEDGVISMQPGDALARFALIGDTFSGLSLGLTLHHAIFDAHSLGLLLEQTQQAYYGANLEPNLFSPFIETVQKQDVALEREFWTATFADIHAPVFPSLPHDRAVPRASTHLERTIPLPSRTGSGITLSNVARLAWAIVVSAHTDSEDVVFGVTVNGRATATAGAQDITGPTIATVPIPVRCQKQKKVADVLEAVQSLAISMMAFEQTGLQKIRQMSPQAAAACDFQSQLIFQRPAALHPSHQDDAPPIMVGKTALHGLEDFSVFIDYVIGLVCTPSAGNESLHISAYFDRDILPGYMAERMMGQFANVLQQLCAGQHDRVVGELELVSVEDRKLLTQWNGVCLPMEIPHTLHDVILQNAQKEPLMPAVSSWDRCLTYQELDVLSATIAHRIMQAGVKEQDRVALCFEKSVWPVLSMLAVLRAGATAVNIDPTLPRARMSAILEVSKPSLILASSEMGPMMRDLQTGLPVIEISQTSVPMTTTTKEEAAQIQWPTVQPNDVAFILFTSGSTGTPKGIVIEHRHFTTAFHHHRDALYGHPGMRALHFCSYAWDVSLQEIFFTWVHGGCLCIPSETQRLSNLAGFIREHQVNWAIMTPSASTILSPQSVPGLETLVLAGEPIPLELMELWSSRLRLLNGYGPAEAFTCAFNHIEPGSHHPGLFGPMCGVVGWVTVPDNADRLAALGAVGELLIEGPTVTRGYLDLPESSQEAFIDAPEWLRKIRPGVKPGRLFRSGDLVRVAEGGCFQYVGRKDTQVKVRGQRVVLTDVEHHVRLHFVDAQQVVAEVIQPRGSAAVMLVAFVYTAPVKGHEKETQLLLREPDEAFLQASRAAVARLEGVLPAHMIPTAMCPIYRVPYGATSKVDRRQLRQAAERLTPDQLQSYTTGVADNCNVNKEPPVSAAEKTWQALWARVLGVPAQRIGRDDLFFRLGGDSLSVIRLLDLAGQEGLPHLTFQDVLQNPRLREIATLSATRDSRGSYNDDDGSAPFALVKDADALLRVASEQCETPIETIEDIYPCTPLQANLIAATVHQRGAYVRLNAYTLVHDVDIKRLQQAWAVTAKRNPILRTRIFQTPDGSSYQAVLSSPLNWSHHETLDDVLASQPVMGLGTPLVHLMLSPDHLHLLIHHALYDGWSLSSLVAEVDKAYLGLPLQPAAKFNNFIAYVESSMQSAGAFWKQELKDSPSVHFPTLPSLTHRPQPRTSMTKIIDLPDNPTQSNVTVASKIKLAWALVSRAYTNNSDTVTGFVSSGRTAPVAGIVKVPGPTIATVPLRIRLDGTQRVCESLEAVQAQFVKQTPYEHLGLHNISQQSEGGAAACQFQTLIAVEAKEHEVQGAGERRHTWFCVEKELSDINKFSSHALMLQCQTRPGGGAIEVTATFDPEVLAPEQMHRVLAQLEHFLVQIQAVSEAGATTIADLDILSGEDLQQLQRWNALPVPPAMPWGRNCCVHDLVRDACQRRPAAVAVEAWDGQFTYKQIDDHVADLAHRIQTLGLVHPDTFVGLYFEKSRWTVVAQLAVLRAGGAFTMLEPSQPLQRLREICATTQLPLILTAEDQQEAVAGLFSLPVLRVGNTLLKQRPLCLETTGCTRVKPSNAMYAITTSGTTGKPKVAVIEHGCFIANIQPIIDTLGINADSRVLQFAGYSFDAMLIEHMITLLAGGCICIPSRFDRDNRLAEAITEMGANLAMLTASVIQLLTPTNVPTLATLLQCGEPMQQGIVDRWASHVRLMNGYGPCECTIMACGQNCIPPGAAPYDIGYATGGVTWVVDPDTLDPVPIGAEGELIIEGDIVGRGYLNDPERTAAAFIPCPRWLADLRRSSNANGTGPGPGTQQHRVYRTGDLVRYTPRGSIAYIGRKDSQIKLRGQRLELTEVEHHVQQSFPGALQVVAAVSTVGGTGNAILFALVLCAPDAAQRSAATDTDSTDILLPTSNPEFLKAVQTTELALVERVPAYMVPSIFIPLSHIPRDNNGKVDRRRINARLSSLSRKEADAYSPSSSAASAIVAPQNKLQHDIRAIWAGVLGMADGDIGIHNSFFRIGGDSITSMQVVARCRSAGIDITMQDVFKYRTISQLALHATRRDEGGETRAVPGEGEADVVLDHAVSLSPIQQMYFDYALENPNHFSQSVFLHLDGAGVGAESMARALAVIVETHPMLRARFEKSSDGTWRQQVKGNADPSNYRYHHHGVRSQEQIKSICSASQQALDIRNGPLLIVDQFERGDATNWLFLVAHHLVIDLVSWRVVLADLEQLLTTGERPKGPPMSFLRWCQLQADYAARLSLSAYQVEDQETDVSAYWGKDVARNTHRDVDRYALILDKQTSELLLTKANVAMNTQPVEIVQAAVLHSFVHLFPDRPPPVIFSEGHGREPWDATIDITRTVGWFTTICPAQVSLDASEDFVTALRRTKDALRRSPANGWEHFTARYLHPQGPKTMKGMEILFNYQGRYQQLERPDAVLKIDMANQFTAGDVAPDMQRFAPIEDRLYQWGATCERSLRQAAAQLTDMSGRIIQTVSDFPLGSSHVTSDLLDETLRTMRTRLANGRQLVVQDVYPCTPIQQGMLMGYTRTPWHYEQVLTWRVVGASLRDVARLQAAWQHVVNAHPALRTVFLQTSDGHIEQLVLQDYTPVVRIHKDSSHQSHAREPAPVSLDALKPLHELHVHTSSTSGDIVLRFHINHALVDGTSSKILRRDLVCAYEGQPLPTMMLESHGSYRDYVEYVHTQAASLKSHQYWQSHLQGALPCLLPSLQDHDNNEPSQSASTVRSFIMELGPTEALDTFCEAHELALTVLFHVAWALVVKQYTASEDVCFGYIASGRHAPVQGIDDMVGPFINMLVGRIDMPAGTTLLSVLQQYNRTYLHSLEHQYQPLAEALNAIGSTSGELFNTLLTVQYQQDPRKDAAGDPSGIVLLDEDIEDNSEVRVSPMFGSQAVAVPRADLKTQYPVTLNVAVFPDRVELLFSHHTAHMSDWYASHMARCFRHALAEVLAHPSQPVGEIQVVDDSQRQKILQRNESLADPVNTCVHHSIHQRCLDFPTSPAVCAWDGEFTYEELDTVSSALAEELIDYNIGVDMTIPVLLEKSRWVPVAVVGVLKTGASFVLMDASHPEARLRGLCEDIQAPLILASRGTFSKASNLAPHVVCLGERLLGEVATHPPPARWTRVPVCASNTAYTVFTSGSTGKPKGAILDHSCLATAAKHFHSCMYLNSASRVLQFSSHAWDIAVADIVLTLLAGGCVCIPSEEERTGDIAAAANRMRVNWAVLTPTVSRLVKAGDLKHLQTLVLAGEPLSPSDLAIWHDKVQLISLYGPAECGPISTVSEPLTASSNPRDIGRPPAHVAWIVDRDNHNRLVPEGVVGELLLEGPTVGRGYVNSAQQTAAAFIDPPLWLLGLRDGQPSTRLYKTGDLARFTPDGRLIFVGRKDNQIKIRGQRLELGEVEAQAGIAFLNRDVTVERVGQADNAFLVAFVHPMADDQESPAAGSGSLLRQSHSQQFQESVRAAVSTLREALPSYMVPTAFLPLVWVPKSPTGKTDRKRLVELAASLSQSELDVYSGTNATRRTPSTPLEAQLQDLVARVLKKSPGSIALDEDLFHIGLDSLRAMTLASLAAKEGLKLLALTIFQHPRLSQLAAVLEEGARAAAVSSTTLSSPQATPNPLLDSVDGLCTKWKIDRSQVADVLPTTYYQRGSLDSQHLAHMVLTFSQPVDQGRLQSVVVAAIRHYDILRTVFVPFANTTVQLILHKMDLSTVEIQTDKDLQSTVQSICQQDIQTPIPPGHPVTRLFFISRKQDKHLAMILRLQHAQYDGVSIRRILNYITAAYEDPSHPPLTTAGFADFLNARRHHHHHASTFQFWRDLLHGSTMTCLAPGGGHISTTTHRDRMDLLVTSAREIPRPPLQPGLTMATYLKAAWALVLAAQTHTQDLVFAQIVSGRNLPVPDIDRIVGPCINYIPVRVTLQPTWTCSELLRHVQAQHIRTMPHDAVDFDELVARSTSWPAGTEIGTGVHFLHGDRFWDEVRTVDGVECRSQHIDFKLLQTYPMLTCTGGPDAEETGRSVLGVALTSAVFGQEVADHVFEVFLGMLDCLTTTPEKLVAEVIA</sequence>
<comment type="caution">
    <text evidence="8">The sequence shown here is derived from an EMBL/GenBank/DDBJ whole genome shotgun (WGS) entry which is preliminary data.</text>
</comment>
<dbReference type="InterPro" id="IPR036736">
    <property type="entry name" value="ACP-like_sf"/>
</dbReference>
<dbReference type="SUPFAM" id="SSF56801">
    <property type="entry name" value="Acetyl-CoA synthetase-like"/>
    <property type="match status" value="4"/>
</dbReference>
<dbReference type="CDD" id="cd19545">
    <property type="entry name" value="FUM14_C_NRPS-like"/>
    <property type="match status" value="2"/>
</dbReference>
<dbReference type="InterPro" id="IPR023213">
    <property type="entry name" value="CAT-like_dom_sf"/>
</dbReference>
<evidence type="ECO:0000256" key="4">
    <source>
        <dbReference type="ARBA" id="ARBA00022737"/>
    </source>
</evidence>
<dbReference type="CDD" id="cd19542">
    <property type="entry name" value="CT_NRPS-like"/>
    <property type="match status" value="2"/>
</dbReference>
<dbReference type="PROSITE" id="PS50075">
    <property type="entry name" value="CARRIER"/>
    <property type="match status" value="4"/>
</dbReference>
<name>A0A8H4M2Q3_9EURO</name>
<dbReference type="InterPro" id="IPR010071">
    <property type="entry name" value="AA_adenyl_dom"/>
</dbReference>
<keyword evidence="9" id="KW-1185">Reference proteome</keyword>
<reference evidence="8" key="1">
    <citation type="journal article" date="2020" name="bioRxiv">
        <title>Genomic and phenotypic heterogeneity of clinical isolates of the human pathogens Aspergillus fumigatus, Aspergillus lentulus and Aspergillus fumigatiaffinis.</title>
        <authorList>
            <person name="dos Santos R.A.C."/>
            <person name="Steenwyk J.L."/>
            <person name="Rivero-Menendez O."/>
            <person name="Mead M.E."/>
            <person name="Silva L.P."/>
            <person name="Bastos R.W."/>
            <person name="Alastruey-Izquierdo A."/>
            <person name="Goldman G.H."/>
            <person name="Rokas A."/>
        </authorList>
    </citation>
    <scope>NUCLEOTIDE SEQUENCE</scope>
    <source>
        <strain evidence="8">CNM-CM6805</strain>
    </source>
</reference>
<dbReference type="SUPFAM" id="SSF47336">
    <property type="entry name" value="ACP-like"/>
    <property type="match status" value="4"/>
</dbReference>
<feature type="domain" description="Carrier" evidence="7">
    <location>
        <begin position="4530"/>
        <end position="4606"/>
    </location>
</feature>
<dbReference type="EMBL" id="JAAAPX010000279">
    <property type="protein sequence ID" value="KAF4226126.1"/>
    <property type="molecule type" value="Genomic_DNA"/>
</dbReference>
<dbReference type="InterPro" id="IPR042099">
    <property type="entry name" value="ANL_N_sf"/>
</dbReference>
<keyword evidence="3" id="KW-0436">Ligase</keyword>
<evidence type="ECO:0000256" key="3">
    <source>
        <dbReference type="ARBA" id="ARBA00022598"/>
    </source>
</evidence>
<dbReference type="InterPro" id="IPR020845">
    <property type="entry name" value="AMP-binding_CS"/>
</dbReference>
<dbReference type="InterPro" id="IPR020806">
    <property type="entry name" value="PKS_PP-bd"/>
</dbReference>
<keyword evidence="2" id="KW-0597">Phosphoprotein</keyword>
<reference evidence="8" key="2">
    <citation type="submission" date="2020-04" db="EMBL/GenBank/DDBJ databases">
        <authorList>
            <person name="Santos R.A.C."/>
            <person name="Steenwyk J.L."/>
            <person name="Rivero-Menendez O."/>
            <person name="Mead M.E."/>
            <person name="Silva L.P."/>
            <person name="Bastos R.W."/>
            <person name="Alastruey-Izquierdo A."/>
            <person name="Goldman G.H."/>
            <person name="Rokas A."/>
        </authorList>
    </citation>
    <scope>NUCLEOTIDE SEQUENCE</scope>
    <source>
        <strain evidence="8">CNM-CM6805</strain>
    </source>
</reference>
<evidence type="ECO:0000259" key="7">
    <source>
        <dbReference type="PROSITE" id="PS50075"/>
    </source>
</evidence>
<dbReference type="InterPro" id="IPR000873">
    <property type="entry name" value="AMP-dep_synth/lig_dom"/>
</dbReference>